<sequence length="58" mass="6142">MFASIGRADSCIMASSDQLQNGDQSSMPISLVKSDGQPIVNTKLLLSLENISTKVEGD</sequence>
<protein>
    <submittedName>
        <fullName evidence="1">Uncharacterized protein</fullName>
    </submittedName>
</protein>
<organism evidence="1 2">
    <name type="scientific">Desulfofustis limnaeus</name>
    <dbReference type="NCBI Taxonomy" id="2740163"/>
    <lineage>
        <taxon>Bacteria</taxon>
        <taxon>Pseudomonadati</taxon>
        <taxon>Thermodesulfobacteriota</taxon>
        <taxon>Desulfobulbia</taxon>
        <taxon>Desulfobulbales</taxon>
        <taxon>Desulfocapsaceae</taxon>
        <taxon>Desulfofustis</taxon>
    </lineage>
</organism>
<name>A0ABM7WEK4_9BACT</name>
<evidence type="ECO:0000313" key="1">
    <source>
        <dbReference type="EMBL" id="BDD89399.1"/>
    </source>
</evidence>
<reference evidence="1 2" key="1">
    <citation type="submission" date="2022-01" db="EMBL/GenBank/DDBJ databases">
        <title>Desulfofustis limnae sp. nov., a novel mesophilic sulfate-reducing bacterium isolated from marsh soil.</title>
        <authorList>
            <person name="Watanabe M."/>
            <person name="Takahashi A."/>
            <person name="Kojima H."/>
            <person name="Fukui M."/>
        </authorList>
    </citation>
    <scope>NUCLEOTIDE SEQUENCE [LARGE SCALE GENOMIC DNA]</scope>
    <source>
        <strain evidence="1 2">PPLL</strain>
    </source>
</reference>
<accession>A0ABM7WEK4</accession>
<dbReference type="Proteomes" id="UP000830055">
    <property type="component" value="Chromosome"/>
</dbReference>
<keyword evidence="2" id="KW-1185">Reference proteome</keyword>
<proteinExistence type="predicted"/>
<dbReference type="EMBL" id="AP025516">
    <property type="protein sequence ID" value="BDD89399.1"/>
    <property type="molecule type" value="Genomic_DNA"/>
</dbReference>
<gene>
    <name evidence="1" type="ORF">DPPLL_37640</name>
</gene>
<evidence type="ECO:0000313" key="2">
    <source>
        <dbReference type="Proteomes" id="UP000830055"/>
    </source>
</evidence>
<dbReference type="RefSeq" id="WP_284152704.1">
    <property type="nucleotide sequence ID" value="NZ_AP025516.1"/>
</dbReference>